<organism evidence="1 2">
    <name type="scientific">Rhabditophanes sp. KR3021</name>
    <dbReference type="NCBI Taxonomy" id="114890"/>
    <lineage>
        <taxon>Eukaryota</taxon>
        <taxon>Metazoa</taxon>
        <taxon>Ecdysozoa</taxon>
        <taxon>Nematoda</taxon>
        <taxon>Chromadorea</taxon>
        <taxon>Rhabditida</taxon>
        <taxon>Tylenchina</taxon>
        <taxon>Panagrolaimomorpha</taxon>
        <taxon>Strongyloidoidea</taxon>
        <taxon>Alloionematidae</taxon>
        <taxon>Rhabditophanes</taxon>
    </lineage>
</organism>
<proteinExistence type="predicted"/>
<name>A0AC35UGM3_9BILA</name>
<dbReference type="Proteomes" id="UP000095286">
    <property type="component" value="Unplaced"/>
</dbReference>
<accession>A0AC35UGM3</accession>
<dbReference type="WBParaSite" id="RSKR_0001143700.1">
    <property type="protein sequence ID" value="RSKR_0001143700.1"/>
    <property type="gene ID" value="RSKR_0001143700"/>
</dbReference>
<reference evidence="2" key="1">
    <citation type="submission" date="2016-11" db="UniProtKB">
        <authorList>
            <consortium name="WormBaseParasite"/>
        </authorList>
    </citation>
    <scope>IDENTIFICATION</scope>
    <source>
        <strain evidence="2">KR3021</strain>
    </source>
</reference>
<evidence type="ECO:0000313" key="1">
    <source>
        <dbReference type="Proteomes" id="UP000095286"/>
    </source>
</evidence>
<protein>
    <submittedName>
        <fullName evidence="2">DUF4206 domain-containing protein</fullName>
    </submittedName>
</protein>
<evidence type="ECO:0000313" key="2">
    <source>
        <dbReference type="WBParaSite" id="RSKR_0001143700.1"/>
    </source>
</evidence>
<sequence>MEETGIPEAVEAKPSFLEGDNVAINIIDTSGDDMTINIDSCQFDNIFPAEPLQSNTAPISYDSVSTENMAINELVNLSELNDLMISQLESTKWMSYIKSQIDSDHAFVMSDQVLPISKAAKSVLSRTTYQHINYNEIANSDLKECTSESYESDHEIDYDETDIDAATSAEEQSTALKMYITNVSTMALNSMNKNNLIESEGYTFFKKLKSNPIEFLHSSAFNKIRHCRDESNLTENEKFIKKNSSAWHPLKQRFIFTIPEYSPNLLTTQKYRCAGCGLFFIKALIKKTLYCNYYGLYFCECCYEGKELPIPSRIISTWNFKQFPVSDIAYNFLMKNKDKPIFDLNKLDITLYERVKRLQQFRNLRYQLTHLWQFVKICDDARSLKIYDNTLEDAFQKLPQYYLELNMDLYSLADFSRIGTKQIIMYIKPMISEGIKHAERCSKCQLMSFTCEKCHSPDYLFPFQVDKTARCKECGCLFHINCYNEQKTFSCPKCKRIRTHQSRFEKVLDFNEDE</sequence>